<dbReference type="EMBL" id="HG739211">
    <property type="protein sequence ID" value="CDP16486.1"/>
    <property type="molecule type" value="Genomic_DNA"/>
</dbReference>
<accession>A0A068V730</accession>
<name>A0A068V730_COFCA</name>
<evidence type="ECO:0000313" key="3">
    <source>
        <dbReference type="Proteomes" id="UP000295252"/>
    </source>
</evidence>
<protein>
    <submittedName>
        <fullName evidence="2">Uncharacterized protein</fullName>
    </submittedName>
</protein>
<dbReference type="Gramene" id="CDP16486">
    <property type="protein sequence ID" value="CDP16486"/>
    <property type="gene ID" value="GSCOC_T00018431001"/>
</dbReference>
<evidence type="ECO:0000256" key="1">
    <source>
        <dbReference type="SAM" id="MobiDB-lite"/>
    </source>
</evidence>
<organism evidence="2 3">
    <name type="scientific">Coffea canephora</name>
    <name type="common">Robusta coffee</name>
    <dbReference type="NCBI Taxonomy" id="49390"/>
    <lineage>
        <taxon>Eukaryota</taxon>
        <taxon>Viridiplantae</taxon>
        <taxon>Streptophyta</taxon>
        <taxon>Embryophyta</taxon>
        <taxon>Tracheophyta</taxon>
        <taxon>Spermatophyta</taxon>
        <taxon>Magnoliopsida</taxon>
        <taxon>eudicotyledons</taxon>
        <taxon>Gunneridae</taxon>
        <taxon>Pentapetalae</taxon>
        <taxon>asterids</taxon>
        <taxon>lamiids</taxon>
        <taxon>Gentianales</taxon>
        <taxon>Rubiaceae</taxon>
        <taxon>Ixoroideae</taxon>
        <taxon>Gardenieae complex</taxon>
        <taxon>Bertiereae - Coffeeae clade</taxon>
        <taxon>Coffeeae</taxon>
        <taxon>Coffea</taxon>
    </lineage>
</organism>
<reference evidence="3" key="1">
    <citation type="journal article" date="2014" name="Science">
        <title>The coffee genome provides insight into the convergent evolution of caffeine biosynthesis.</title>
        <authorList>
            <person name="Denoeud F."/>
            <person name="Carretero-Paulet L."/>
            <person name="Dereeper A."/>
            <person name="Droc G."/>
            <person name="Guyot R."/>
            <person name="Pietrella M."/>
            <person name="Zheng C."/>
            <person name="Alberti A."/>
            <person name="Anthony F."/>
            <person name="Aprea G."/>
            <person name="Aury J.M."/>
            <person name="Bento P."/>
            <person name="Bernard M."/>
            <person name="Bocs S."/>
            <person name="Campa C."/>
            <person name="Cenci A."/>
            <person name="Combes M.C."/>
            <person name="Crouzillat D."/>
            <person name="Da Silva C."/>
            <person name="Daddiego L."/>
            <person name="De Bellis F."/>
            <person name="Dussert S."/>
            <person name="Garsmeur O."/>
            <person name="Gayraud T."/>
            <person name="Guignon V."/>
            <person name="Jahn K."/>
            <person name="Jamilloux V."/>
            <person name="Joet T."/>
            <person name="Labadie K."/>
            <person name="Lan T."/>
            <person name="Leclercq J."/>
            <person name="Lepelley M."/>
            <person name="Leroy T."/>
            <person name="Li L.T."/>
            <person name="Librado P."/>
            <person name="Lopez L."/>
            <person name="Munoz A."/>
            <person name="Noel B."/>
            <person name="Pallavicini A."/>
            <person name="Perrotta G."/>
            <person name="Poncet V."/>
            <person name="Pot D."/>
            <person name="Priyono X."/>
            <person name="Rigoreau M."/>
            <person name="Rouard M."/>
            <person name="Rozas J."/>
            <person name="Tranchant-Dubreuil C."/>
            <person name="VanBuren R."/>
            <person name="Zhang Q."/>
            <person name="Andrade A.C."/>
            <person name="Argout X."/>
            <person name="Bertrand B."/>
            <person name="de Kochko A."/>
            <person name="Graziosi G."/>
            <person name="Henry R.J."/>
            <person name="Jayarama X."/>
            <person name="Ming R."/>
            <person name="Nagai C."/>
            <person name="Rounsley S."/>
            <person name="Sankoff D."/>
            <person name="Giuliano G."/>
            <person name="Albert V.A."/>
            <person name="Wincker P."/>
            <person name="Lashermes P."/>
        </authorList>
    </citation>
    <scope>NUCLEOTIDE SEQUENCE [LARGE SCALE GENOMIC DNA]</scope>
    <source>
        <strain evidence="3">cv. DH200-94</strain>
    </source>
</reference>
<sequence length="96" mass="10742">MLRACSADGGRKRKREPKAAVEEQGKRNEIPALALKPQEISCRRVNFILDNAAIKKILVKKRHCESIGVILAEVESSTLCTRNLRQQRSTNGNTKV</sequence>
<feature type="compositionally biased region" description="Basic and acidic residues" evidence="1">
    <location>
        <begin position="17"/>
        <end position="28"/>
    </location>
</feature>
<dbReference type="InParanoid" id="A0A068V730"/>
<evidence type="ECO:0000313" key="2">
    <source>
        <dbReference type="EMBL" id="CDP16486.1"/>
    </source>
</evidence>
<keyword evidence="3" id="KW-1185">Reference proteome</keyword>
<dbReference type="AlphaFoldDB" id="A0A068V730"/>
<feature type="region of interest" description="Disordered" evidence="1">
    <location>
        <begin position="1"/>
        <end position="28"/>
    </location>
</feature>
<gene>
    <name evidence="2" type="ORF">GSCOC_T00018431001</name>
</gene>
<dbReference type="Proteomes" id="UP000295252">
    <property type="component" value="Chromosome VII"/>
</dbReference>
<proteinExistence type="predicted"/>